<protein>
    <submittedName>
        <fullName evidence="1">Atg9</fullName>
    </submittedName>
</protein>
<name>A0A0A9GTI5_ARUDO</name>
<organism evidence="1">
    <name type="scientific">Arundo donax</name>
    <name type="common">Giant reed</name>
    <name type="synonym">Donax arundinaceus</name>
    <dbReference type="NCBI Taxonomy" id="35708"/>
    <lineage>
        <taxon>Eukaryota</taxon>
        <taxon>Viridiplantae</taxon>
        <taxon>Streptophyta</taxon>
        <taxon>Embryophyta</taxon>
        <taxon>Tracheophyta</taxon>
        <taxon>Spermatophyta</taxon>
        <taxon>Magnoliopsida</taxon>
        <taxon>Liliopsida</taxon>
        <taxon>Poales</taxon>
        <taxon>Poaceae</taxon>
        <taxon>PACMAD clade</taxon>
        <taxon>Arundinoideae</taxon>
        <taxon>Arundineae</taxon>
        <taxon>Arundo</taxon>
    </lineage>
</organism>
<dbReference type="EMBL" id="GBRH01169556">
    <property type="protein sequence ID" value="JAE28340.1"/>
    <property type="molecule type" value="Transcribed_RNA"/>
</dbReference>
<sequence>MHKQGLSCHGEDSHHYRHNCLLIFHLK</sequence>
<accession>A0A0A9GTI5</accession>
<proteinExistence type="predicted"/>
<reference evidence="1" key="1">
    <citation type="submission" date="2014-09" db="EMBL/GenBank/DDBJ databases">
        <authorList>
            <person name="Magalhaes I.L.F."/>
            <person name="Oliveira U."/>
            <person name="Santos F.R."/>
            <person name="Vidigal T.H.D.A."/>
            <person name="Brescovit A.D."/>
            <person name="Santos A.J."/>
        </authorList>
    </citation>
    <scope>NUCLEOTIDE SEQUENCE</scope>
    <source>
        <tissue evidence="1">Shoot tissue taken approximately 20 cm above the soil surface</tissue>
    </source>
</reference>
<dbReference type="AlphaFoldDB" id="A0A0A9GTI5"/>
<evidence type="ECO:0000313" key="1">
    <source>
        <dbReference type="EMBL" id="JAE28340.1"/>
    </source>
</evidence>
<reference evidence="1" key="2">
    <citation type="journal article" date="2015" name="Data Brief">
        <title>Shoot transcriptome of the giant reed, Arundo donax.</title>
        <authorList>
            <person name="Barrero R.A."/>
            <person name="Guerrero F.D."/>
            <person name="Moolhuijzen P."/>
            <person name="Goolsby J.A."/>
            <person name="Tidwell J."/>
            <person name="Bellgard S.E."/>
            <person name="Bellgard M.I."/>
        </authorList>
    </citation>
    <scope>NUCLEOTIDE SEQUENCE</scope>
    <source>
        <tissue evidence="1">Shoot tissue taken approximately 20 cm above the soil surface</tissue>
    </source>
</reference>